<dbReference type="STRING" id="913774.A0A0C3HE23"/>
<name>A0A0C3HE23_OIDMZ</name>
<organism evidence="1 2">
    <name type="scientific">Oidiodendron maius (strain Zn)</name>
    <dbReference type="NCBI Taxonomy" id="913774"/>
    <lineage>
        <taxon>Eukaryota</taxon>
        <taxon>Fungi</taxon>
        <taxon>Dikarya</taxon>
        <taxon>Ascomycota</taxon>
        <taxon>Pezizomycotina</taxon>
        <taxon>Leotiomycetes</taxon>
        <taxon>Leotiomycetes incertae sedis</taxon>
        <taxon>Myxotrichaceae</taxon>
        <taxon>Oidiodendron</taxon>
    </lineage>
</organism>
<reference evidence="1 2" key="1">
    <citation type="submission" date="2014-04" db="EMBL/GenBank/DDBJ databases">
        <authorList>
            <consortium name="DOE Joint Genome Institute"/>
            <person name="Kuo A."/>
            <person name="Martino E."/>
            <person name="Perotto S."/>
            <person name="Kohler A."/>
            <person name="Nagy L.G."/>
            <person name="Floudas D."/>
            <person name="Copeland A."/>
            <person name="Barry K.W."/>
            <person name="Cichocki N."/>
            <person name="Veneault-Fourrey C."/>
            <person name="LaButti K."/>
            <person name="Lindquist E.A."/>
            <person name="Lipzen A."/>
            <person name="Lundell T."/>
            <person name="Morin E."/>
            <person name="Murat C."/>
            <person name="Sun H."/>
            <person name="Tunlid A."/>
            <person name="Henrissat B."/>
            <person name="Grigoriev I.V."/>
            <person name="Hibbett D.S."/>
            <person name="Martin F."/>
            <person name="Nordberg H.P."/>
            <person name="Cantor M.N."/>
            <person name="Hua S.X."/>
        </authorList>
    </citation>
    <scope>NUCLEOTIDE SEQUENCE [LARGE SCALE GENOMIC DNA]</scope>
    <source>
        <strain evidence="1 2">Zn</strain>
    </source>
</reference>
<proteinExistence type="predicted"/>
<dbReference type="CDD" id="cd00077">
    <property type="entry name" value="HDc"/>
    <property type="match status" value="1"/>
</dbReference>
<dbReference type="Gene3D" id="1.10.3210.50">
    <property type="match status" value="1"/>
</dbReference>
<sequence>MDLHAITLAALLHDVGDKKYLEPGQDENTLVHATLLSFGAPEDLAVKVQRIVLGVSYSSEIKDPARVKAMIQTYPELAIVQDADRLDAIGAIGIGRTFTYGGAKTRRSMGDTIQHFEVKLEKLESMMKTGPGKSLARERTERLKAFKRWWEEEEEESRKYFAQD</sequence>
<dbReference type="HOGENOM" id="CLU_036524_0_1_1"/>
<dbReference type="SUPFAM" id="SSF109604">
    <property type="entry name" value="HD-domain/PDEase-like"/>
    <property type="match status" value="1"/>
</dbReference>
<dbReference type="OrthoDB" id="16547at2759"/>
<evidence type="ECO:0000313" key="2">
    <source>
        <dbReference type="Proteomes" id="UP000054321"/>
    </source>
</evidence>
<protein>
    <recommendedName>
        <fullName evidence="3">HD domain-containing protein</fullName>
    </recommendedName>
</protein>
<dbReference type="PANTHER" id="PTHR33594">
    <property type="entry name" value="SUPERFAMILY HYDROLASE, PUTATIVE (AFU_ORTHOLOGUE AFUA_1G03035)-RELATED"/>
    <property type="match status" value="1"/>
</dbReference>
<dbReference type="EMBL" id="KN832871">
    <property type="protein sequence ID" value="KIN06476.1"/>
    <property type="molecule type" value="Genomic_DNA"/>
</dbReference>
<evidence type="ECO:0008006" key="3">
    <source>
        <dbReference type="Google" id="ProtNLM"/>
    </source>
</evidence>
<dbReference type="PANTHER" id="PTHR33594:SF1">
    <property type="entry name" value="HD_PDEASE DOMAIN-CONTAINING PROTEIN"/>
    <property type="match status" value="1"/>
</dbReference>
<evidence type="ECO:0000313" key="1">
    <source>
        <dbReference type="EMBL" id="KIN06476.1"/>
    </source>
</evidence>
<keyword evidence="2" id="KW-1185">Reference proteome</keyword>
<dbReference type="InParanoid" id="A0A0C3HE23"/>
<accession>A0A0C3HE23</accession>
<dbReference type="AlphaFoldDB" id="A0A0C3HE23"/>
<reference evidence="2" key="2">
    <citation type="submission" date="2015-01" db="EMBL/GenBank/DDBJ databases">
        <title>Evolutionary Origins and Diversification of the Mycorrhizal Mutualists.</title>
        <authorList>
            <consortium name="DOE Joint Genome Institute"/>
            <consortium name="Mycorrhizal Genomics Consortium"/>
            <person name="Kohler A."/>
            <person name="Kuo A."/>
            <person name="Nagy L.G."/>
            <person name="Floudas D."/>
            <person name="Copeland A."/>
            <person name="Barry K.W."/>
            <person name="Cichocki N."/>
            <person name="Veneault-Fourrey C."/>
            <person name="LaButti K."/>
            <person name="Lindquist E.A."/>
            <person name="Lipzen A."/>
            <person name="Lundell T."/>
            <person name="Morin E."/>
            <person name="Murat C."/>
            <person name="Riley R."/>
            <person name="Ohm R."/>
            <person name="Sun H."/>
            <person name="Tunlid A."/>
            <person name="Henrissat B."/>
            <person name="Grigoriev I.V."/>
            <person name="Hibbett D.S."/>
            <person name="Martin F."/>
        </authorList>
    </citation>
    <scope>NUCLEOTIDE SEQUENCE [LARGE SCALE GENOMIC DNA]</scope>
    <source>
        <strain evidence="2">Zn</strain>
    </source>
</reference>
<gene>
    <name evidence="1" type="ORF">OIDMADRAFT_17334</name>
</gene>
<dbReference type="InterPro" id="IPR003607">
    <property type="entry name" value="HD/PDEase_dom"/>
</dbReference>
<dbReference type="Proteomes" id="UP000054321">
    <property type="component" value="Unassembled WGS sequence"/>
</dbReference>